<dbReference type="AlphaFoldDB" id="K5W3C8"/>
<dbReference type="EMBL" id="JH930470">
    <property type="protein sequence ID" value="EKM58358.1"/>
    <property type="molecule type" value="Genomic_DNA"/>
</dbReference>
<dbReference type="GeneID" id="18920654"/>
<dbReference type="InParanoid" id="K5W3C8"/>
<dbReference type="STRING" id="650164.K5W3C8"/>
<dbReference type="PANTHER" id="PTHR39218">
    <property type="entry name" value="OXIDOREDUCTASE 14 KDA SUBUNIT, PUTATIVE (AFU_ORTHOLOGUE AFUA_1G12110)-RELATED"/>
    <property type="match status" value="1"/>
</dbReference>
<proteinExistence type="predicted"/>
<keyword evidence="2" id="KW-1185">Reference proteome</keyword>
<dbReference type="RefSeq" id="XP_007393675.1">
    <property type="nucleotide sequence ID" value="XM_007393613.1"/>
</dbReference>
<organism evidence="1 2">
    <name type="scientific">Phanerochaete carnosa (strain HHB-10118-sp)</name>
    <name type="common">White-rot fungus</name>
    <name type="synonym">Peniophora carnosa</name>
    <dbReference type="NCBI Taxonomy" id="650164"/>
    <lineage>
        <taxon>Eukaryota</taxon>
        <taxon>Fungi</taxon>
        <taxon>Dikarya</taxon>
        <taxon>Basidiomycota</taxon>
        <taxon>Agaricomycotina</taxon>
        <taxon>Agaricomycetes</taxon>
        <taxon>Polyporales</taxon>
        <taxon>Phanerochaetaceae</taxon>
        <taxon>Phanerochaete</taxon>
    </lineage>
</organism>
<reference evidence="1 2" key="1">
    <citation type="journal article" date="2012" name="BMC Genomics">
        <title>Comparative genomics of the white-rot fungi, Phanerochaete carnosa and P. chrysosporium, to elucidate the genetic basis of the distinct wood types they colonize.</title>
        <authorList>
            <person name="Suzuki H."/>
            <person name="MacDonald J."/>
            <person name="Syed K."/>
            <person name="Salamov A."/>
            <person name="Hori C."/>
            <person name="Aerts A."/>
            <person name="Henrissat B."/>
            <person name="Wiebenga A."/>
            <person name="vanKuyk P.A."/>
            <person name="Barry K."/>
            <person name="Lindquist E."/>
            <person name="LaButti K."/>
            <person name="Lapidus A."/>
            <person name="Lucas S."/>
            <person name="Coutinho P."/>
            <person name="Gong Y."/>
            <person name="Samejima M."/>
            <person name="Mahadevan R."/>
            <person name="Abou-Zaid M."/>
            <person name="de Vries R.P."/>
            <person name="Igarashi K."/>
            <person name="Yadav J.S."/>
            <person name="Grigoriev I.V."/>
            <person name="Master E.R."/>
        </authorList>
    </citation>
    <scope>NUCLEOTIDE SEQUENCE [LARGE SCALE GENOMIC DNA]</scope>
    <source>
        <strain evidence="1 2">HHB-10118-sp</strain>
    </source>
</reference>
<dbReference type="OrthoDB" id="2141050at2759"/>
<sequence length="77" mass="8551">MWSSIVGFSLFGLAARMGQLGIQKRNLFDNIGGHALAMGVFGYAGYWAHRWDVRAGEILKEKRAQIAARRGVTVEEL</sequence>
<dbReference type="KEGG" id="pco:PHACADRAFT_89672"/>
<dbReference type="HOGENOM" id="CLU_164170_1_0_1"/>
<name>K5W3C8_PHACS</name>
<dbReference type="PANTHER" id="PTHR39218:SF1">
    <property type="entry name" value="OXIDOREDUCTASE 14 KDA SUBUNIT, PUTATIVE (AFU_ORTHOLOGUE AFUA_1G12110)-RELATED"/>
    <property type="match status" value="1"/>
</dbReference>
<evidence type="ECO:0000313" key="2">
    <source>
        <dbReference type="Proteomes" id="UP000008370"/>
    </source>
</evidence>
<accession>K5W3C8</accession>
<protein>
    <submittedName>
        <fullName evidence="1">Uncharacterized protein</fullName>
    </submittedName>
</protein>
<dbReference type="Proteomes" id="UP000008370">
    <property type="component" value="Unassembled WGS sequence"/>
</dbReference>
<evidence type="ECO:0000313" key="1">
    <source>
        <dbReference type="EMBL" id="EKM58358.1"/>
    </source>
</evidence>
<gene>
    <name evidence="1" type="ORF">PHACADRAFT_89672</name>
</gene>